<dbReference type="InterPro" id="IPR011006">
    <property type="entry name" value="CheY-like_superfamily"/>
</dbReference>
<feature type="domain" description="HTH luxR-type" evidence="4">
    <location>
        <begin position="143"/>
        <end position="208"/>
    </location>
</feature>
<keyword evidence="2" id="KW-0238">DNA-binding</keyword>
<dbReference type="GO" id="GO:0000160">
    <property type="term" value="P:phosphorelay signal transduction system"/>
    <property type="evidence" value="ECO:0007669"/>
    <property type="project" value="InterPro"/>
</dbReference>
<dbReference type="GO" id="GO:0006355">
    <property type="term" value="P:regulation of DNA-templated transcription"/>
    <property type="evidence" value="ECO:0007669"/>
    <property type="project" value="InterPro"/>
</dbReference>
<dbReference type="SUPFAM" id="SSF52172">
    <property type="entry name" value="CheY-like"/>
    <property type="match status" value="1"/>
</dbReference>
<organism evidence="6 7">
    <name type="scientific">Azoarcus taiwanensis</name>
    <dbReference type="NCBI Taxonomy" id="666964"/>
    <lineage>
        <taxon>Bacteria</taxon>
        <taxon>Pseudomonadati</taxon>
        <taxon>Pseudomonadota</taxon>
        <taxon>Betaproteobacteria</taxon>
        <taxon>Rhodocyclales</taxon>
        <taxon>Zoogloeaceae</taxon>
        <taxon>Azoarcus</taxon>
    </lineage>
</organism>
<comment type="caution">
    <text evidence="6">The sequence shown here is derived from an EMBL/GenBank/DDBJ whole genome shotgun (WGS) entry which is preliminary data.</text>
</comment>
<evidence type="ECO:0000256" key="2">
    <source>
        <dbReference type="ARBA" id="ARBA00023125"/>
    </source>
</evidence>
<sequence length="211" mass="22694">MTRILIVEDHALVREAMSQTLARLEPGLECVEAACSEQAIAMLEQHDDWDLAVVDLMLPDLNGISLLGIMAKRFPDVPAVVVSAFDDQASVRRAMRAGASGFVSKARSGEVLRDAVRNVLDGGVYFPDGEPRVAAGAARSGGSLAERFGLTAAQCRVAELLGQGKTNREIAELLGLSEGTIKVHMSAIFRAMNVRNRAQALVLISRRNSRP</sequence>
<evidence type="ECO:0000256" key="3">
    <source>
        <dbReference type="PROSITE-ProRule" id="PRU00169"/>
    </source>
</evidence>
<feature type="modified residue" description="4-aspartylphosphate" evidence="3">
    <location>
        <position position="55"/>
    </location>
</feature>
<dbReference type="RefSeq" id="WP_168987076.1">
    <property type="nucleotide sequence ID" value="NZ_CAWPHM010000099.1"/>
</dbReference>
<keyword evidence="7" id="KW-1185">Reference proteome</keyword>
<dbReference type="EMBL" id="WTVM01000018">
    <property type="protein sequence ID" value="NMG02288.1"/>
    <property type="molecule type" value="Genomic_DNA"/>
</dbReference>
<dbReference type="CDD" id="cd17535">
    <property type="entry name" value="REC_NarL-like"/>
    <property type="match status" value="1"/>
</dbReference>
<gene>
    <name evidence="6" type="ORF">GPA21_04805</name>
</gene>
<dbReference type="InterPro" id="IPR051015">
    <property type="entry name" value="EvgA-like"/>
</dbReference>
<keyword evidence="1 3" id="KW-0597">Phosphoprotein</keyword>
<dbReference type="PRINTS" id="PR00038">
    <property type="entry name" value="HTHLUXR"/>
</dbReference>
<evidence type="ECO:0000259" key="4">
    <source>
        <dbReference type="PROSITE" id="PS50043"/>
    </source>
</evidence>
<evidence type="ECO:0000313" key="7">
    <source>
        <dbReference type="Proteomes" id="UP000599523"/>
    </source>
</evidence>
<evidence type="ECO:0000259" key="5">
    <source>
        <dbReference type="PROSITE" id="PS50110"/>
    </source>
</evidence>
<dbReference type="Proteomes" id="UP000599523">
    <property type="component" value="Unassembled WGS sequence"/>
</dbReference>
<dbReference type="SMART" id="SM00421">
    <property type="entry name" value="HTH_LUXR"/>
    <property type="match status" value="1"/>
</dbReference>
<dbReference type="PANTHER" id="PTHR45566">
    <property type="entry name" value="HTH-TYPE TRANSCRIPTIONAL REGULATOR YHJB-RELATED"/>
    <property type="match status" value="1"/>
</dbReference>
<dbReference type="SMART" id="SM00448">
    <property type="entry name" value="REC"/>
    <property type="match status" value="1"/>
</dbReference>
<dbReference type="AlphaFoldDB" id="A0A972J9S2"/>
<dbReference type="Pfam" id="PF00196">
    <property type="entry name" value="GerE"/>
    <property type="match status" value="1"/>
</dbReference>
<proteinExistence type="predicted"/>
<name>A0A972J9S2_9RHOO</name>
<accession>A0A972J9S2</accession>
<dbReference type="InterPro" id="IPR058245">
    <property type="entry name" value="NreC/VraR/RcsB-like_REC"/>
</dbReference>
<dbReference type="CDD" id="cd06170">
    <property type="entry name" value="LuxR_C_like"/>
    <property type="match status" value="1"/>
</dbReference>
<protein>
    <submittedName>
        <fullName evidence="6">Response regulator</fullName>
    </submittedName>
</protein>
<dbReference type="InterPro" id="IPR000792">
    <property type="entry name" value="Tscrpt_reg_LuxR_C"/>
</dbReference>
<dbReference type="Gene3D" id="3.40.50.2300">
    <property type="match status" value="1"/>
</dbReference>
<dbReference type="GO" id="GO:0003677">
    <property type="term" value="F:DNA binding"/>
    <property type="evidence" value="ECO:0007669"/>
    <property type="project" value="UniProtKB-KW"/>
</dbReference>
<reference evidence="6" key="1">
    <citation type="submission" date="2019-12" db="EMBL/GenBank/DDBJ databases">
        <title>Comparative genomics gives insights into the taxonomy of the Azoarcus-Aromatoleum group and reveals separate origins of nif in the plant-associated Azoarcus and non-plant-associated Aromatoleum sub-groups.</title>
        <authorList>
            <person name="Lafos M."/>
            <person name="Maluk M."/>
            <person name="Batista M."/>
            <person name="Junghare M."/>
            <person name="Carmona M."/>
            <person name="Faoro H."/>
            <person name="Cruz L.M."/>
            <person name="Battistoni F."/>
            <person name="De Souza E."/>
            <person name="Pedrosa F."/>
            <person name="Chen W.-M."/>
            <person name="Poole P.S."/>
            <person name="Dixon R.A."/>
            <person name="James E.K."/>
        </authorList>
    </citation>
    <scope>NUCLEOTIDE SEQUENCE</scope>
    <source>
        <strain evidence="6">NSC3</strain>
    </source>
</reference>
<dbReference type="PANTHER" id="PTHR45566:SF1">
    <property type="entry name" value="HTH-TYPE TRANSCRIPTIONAL REGULATOR YHJB-RELATED"/>
    <property type="match status" value="1"/>
</dbReference>
<feature type="domain" description="Response regulatory" evidence="5">
    <location>
        <begin position="3"/>
        <end position="120"/>
    </location>
</feature>
<dbReference type="Pfam" id="PF00072">
    <property type="entry name" value="Response_reg"/>
    <property type="match status" value="1"/>
</dbReference>
<dbReference type="InterPro" id="IPR016032">
    <property type="entry name" value="Sig_transdc_resp-reg_C-effctor"/>
</dbReference>
<evidence type="ECO:0000313" key="6">
    <source>
        <dbReference type="EMBL" id="NMG02288.1"/>
    </source>
</evidence>
<dbReference type="PROSITE" id="PS50110">
    <property type="entry name" value="RESPONSE_REGULATORY"/>
    <property type="match status" value="1"/>
</dbReference>
<dbReference type="PROSITE" id="PS50043">
    <property type="entry name" value="HTH_LUXR_2"/>
    <property type="match status" value="1"/>
</dbReference>
<evidence type="ECO:0000256" key="1">
    <source>
        <dbReference type="ARBA" id="ARBA00022553"/>
    </source>
</evidence>
<dbReference type="SUPFAM" id="SSF46894">
    <property type="entry name" value="C-terminal effector domain of the bipartite response regulators"/>
    <property type="match status" value="1"/>
</dbReference>
<dbReference type="InterPro" id="IPR001789">
    <property type="entry name" value="Sig_transdc_resp-reg_receiver"/>
</dbReference>